<feature type="compositionally biased region" description="Low complexity" evidence="1">
    <location>
        <begin position="603"/>
        <end position="617"/>
    </location>
</feature>
<protein>
    <recommendedName>
        <fullName evidence="2">Heterokaryon incompatibility domain-containing protein</fullName>
    </recommendedName>
</protein>
<accession>A0A2J6R127</accession>
<dbReference type="EMBL" id="KZ613960">
    <property type="protein sequence ID" value="PMD32217.1"/>
    <property type="molecule type" value="Genomic_DNA"/>
</dbReference>
<gene>
    <name evidence="3" type="ORF">L207DRAFT_500679</name>
</gene>
<proteinExistence type="predicted"/>
<feature type="compositionally biased region" description="Basic and acidic residues" evidence="1">
    <location>
        <begin position="581"/>
        <end position="602"/>
    </location>
</feature>
<feature type="non-terminal residue" evidence="3">
    <location>
        <position position="813"/>
    </location>
</feature>
<sequence>MASSVSSAQTATSSPLPETDYRANGELVFEKPQYDQIPVLDRGAIRILKVHCASSDHDDVVCELIPGTILSYKECKEHKPKPLEFKPYDALSWCWGKGPQNGKINIRLDGVSYVKCVQPSLVSALRALRHRNCDRHIWADAICINQGYKPEKNRQVEMMADIYGRADCVRIWLGDLDKSAELAILFIKQQVLQLQHFDDLCRSSEFSEKWKALLELMQREWFSRRWVVQEVALAPKAIIHCGTAKLSWNKFAVAVELFVEAETATHRLSEIMKTDTKTNHVPRYFEYISQLGASLLVDATGKLFRDYDYIRRLQPQSKPAGSKPKTTPEMLIDPPPDTLDREPEDDEVKNLDAMAKAQPLLTLEYLVSNLSIFDVTNAHDSIYALLGISKDTTPTAATKKLLVTDHTQSVLEMFTEKKQYNVDYTADYIDICKEFIEFCVRQNAHRDPSRALDVICRPFAIEVDQKADELPFPSWVPRLSKASYGMDRGPGIDGLRMGRKNADSLVGLPNVTHRNYNAAETKKLDGKVFRFRKRTVPKPKVDEKPADAEEGQQAVTSQSASSSTTQEGDTQEEITEASSSAEKKEFGGPRKPVERSKADTAHPRSSSASSSATQAKDAAQKVMTPLSGPEKGHSTTIASPEVPINTNSVSAASQQASESTKRILNHYSLFVKGFVLDTVVELQNSSQSGSIPTAWAQFANWDMITTPPEHFWRTLVADRGSDGKNPPVYYARACQESFRKGNTTSGVVDTTGLIEHERNSVVAQFCRRVQAAIWNRALVKTEAARLGLVAASVKEGDLVCILYGCSVPVILRR</sequence>
<dbReference type="Pfam" id="PF06985">
    <property type="entry name" value="HET"/>
    <property type="match status" value="1"/>
</dbReference>
<dbReference type="PANTHER" id="PTHR24148:SF64">
    <property type="entry name" value="HETEROKARYON INCOMPATIBILITY DOMAIN-CONTAINING PROTEIN"/>
    <property type="match status" value="1"/>
</dbReference>
<feature type="domain" description="Heterokaryon incompatibility" evidence="2">
    <location>
        <begin position="88"/>
        <end position="230"/>
    </location>
</feature>
<evidence type="ECO:0000256" key="1">
    <source>
        <dbReference type="SAM" id="MobiDB-lite"/>
    </source>
</evidence>
<dbReference type="OrthoDB" id="3477286at2759"/>
<organism evidence="3 4">
    <name type="scientific">Hyaloscypha variabilis (strain UAMH 11265 / GT02V1 / F)</name>
    <name type="common">Meliniomyces variabilis</name>
    <dbReference type="NCBI Taxonomy" id="1149755"/>
    <lineage>
        <taxon>Eukaryota</taxon>
        <taxon>Fungi</taxon>
        <taxon>Dikarya</taxon>
        <taxon>Ascomycota</taxon>
        <taxon>Pezizomycotina</taxon>
        <taxon>Leotiomycetes</taxon>
        <taxon>Helotiales</taxon>
        <taxon>Hyaloscyphaceae</taxon>
        <taxon>Hyaloscypha</taxon>
        <taxon>Hyaloscypha variabilis</taxon>
    </lineage>
</organism>
<feature type="region of interest" description="Disordered" evidence="1">
    <location>
        <begin position="315"/>
        <end position="344"/>
    </location>
</feature>
<dbReference type="InterPro" id="IPR052895">
    <property type="entry name" value="HetReg/Transcr_Mod"/>
</dbReference>
<evidence type="ECO:0000313" key="3">
    <source>
        <dbReference type="EMBL" id="PMD32217.1"/>
    </source>
</evidence>
<feature type="compositionally biased region" description="Low complexity" evidence="1">
    <location>
        <begin position="552"/>
        <end position="566"/>
    </location>
</feature>
<evidence type="ECO:0000259" key="2">
    <source>
        <dbReference type="Pfam" id="PF06985"/>
    </source>
</evidence>
<feature type="compositionally biased region" description="Polar residues" evidence="1">
    <location>
        <begin position="634"/>
        <end position="643"/>
    </location>
</feature>
<reference evidence="3 4" key="1">
    <citation type="submission" date="2016-04" db="EMBL/GenBank/DDBJ databases">
        <title>A degradative enzymes factory behind the ericoid mycorrhizal symbiosis.</title>
        <authorList>
            <consortium name="DOE Joint Genome Institute"/>
            <person name="Martino E."/>
            <person name="Morin E."/>
            <person name="Grelet G."/>
            <person name="Kuo A."/>
            <person name="Kohler A."/>
            <person name="Daghino S."/>
            <person name="Barry K."/>
            <person name="Choi C."/>
            <person name="Cichocki N."/>
            <person name="Clum A."/>
            <person name="Copeland A."/>
            <person name="Hainaut M."/>
            <person name="Haridas S."/>
            <person name="Labutti K."/>
            <person name="Lindquist E."/>
            <person name="Lipzen A."/>
            <person name="Khouja H.-R."/>
            <person name="Murat C."/>
            <person name="Ohm R."/>
            <person name="Olson A."/>
            <person name="Spatafora J."/>
            <person name="Veneault-Fourrey C."/>
            <person name="Henrissat B."/>
            <person name="Grigoriev I."/>
            <person name="Martin F."/>
            <person name="Perotto S."/>
        </authorList>
    </citation>
    <scope>NUCLEOTIDE SEQUENCE [LARGE SCALE GENOMIC DNA]</scope>
    <source>
        <strain evidence="3 4">F</strain>
    </source>
</reference>
<name>A0A2J6R127_HYAVF</name>
<dbReference type="PANTHER" id="PTHR24148">
    <property type="entry name" value="ANKYRIN REPEAT DOMAIN-CONTAINING PROTEIN 39 HOMOLOG-RELATED"/>
    <property type="match status" value="1"/>
</dbReference>
<evidence type="ECO:0000313" key="4">
    <source>
        <dbReference type="Proteomes" id="UP000235786"/>
    </source>
</evidence>
<dbReference type="InterPro" id="IPR010730">
    <property type="entry name" value="HET"/>
</dbReference>
<keyword evidence="4" id="KW-1185">Reference proteome</keyword>
<dbReference type="Proteomes" id="UP000235786">
    <property type="component" value="Unassembled WGS sequence"/>
</dbReference>
<dbReference type="AlphaFoldDB" id="A0A2J6R127"/>
<dbReference type="STRING" id="1149755.A0A2J6R127"/>
<feature type="region of interest" description="Disordered" evidence="1">
    <location>
        <begin position="535"/>
        <end position="643"/>
    </location>
</feature>